<dbReference type="Gene3D" id="2.70.9.10">
    <property type="entry name" value="Adenovirus Type 2 Hexon, domain 4"/>
    <property type="match status" value="1"/>
</dbReference>
<evidence type="ECO:0000259" key="2">
    <source>
        <dbReference type="Pfam" id="PF16903"/>
    </source>
</evidence>
<dbReference type="GO" id="GO:0005198">
    <property type="term" value="F:structural molecule activity"/>
    <property type="evidence" value="ECO:0007669"/>
    <property type="project" value="InterPro"/>
</dbReference>
<feature type="domain" description="Major capsid protein N-terminal" evidence="2">
    <location>
        <begin position="25"/>
        <end position="243"/>
    </location>
</feature>
<evidence type="ECO:0000259" key="1">
    <source>
        <dbReference type="Pfam" id="PF04451"/>
    </source>
</evidence>
<organism evidence="3">
    <name type="scientific">viral metagenome</name>
    <dbReference type="NCBI Taxonomy" id="1070528"/>
    <lineage>
        <taxon>unclassified sequences</taxon>
        <taxon>metagenomes</taxon>
        <taxon>organismal metagenomes</taxon>
    </lineage>
</organism>
<accession>A0A6C0LCM0</accession>
<dbReference type="AlphaFoldDB" id="A0A6C0LCM0"/>
<proteinExistence type="predicted"/>
<feature type="domain" description="Major capsid protein C-terminal" evidence="1">
    <location>
        <begin position="246"/>
        <end position="422"/>
    </location>
</feature>
<dbReference type="InterPro" id="IPR007542">
    <property type="entry name" value="MCP_C"/>
</dbReference>
<dbReference type="InterPro" id="IPR031654">
    <property type="entry name" value="Capsid_N"/>
</dbReference>
<protein>
    <recommendedName>
        <fullName evidence="4">Major capsid protein N-terminal domain-containing protein</fullName>
    </recommendedName>
</protein>
<evidence type="ECO:0000313" key="3">
    <source>
        <dbReference type="EMBL" id="QHU27421.1"/>
    </source>
</evidence>
<name>A0A6C0LCM0_9ZZZZ</name>
<reference evidence="3" key="1">
    <citation type="journal article" date="2020" name="Nature">
        <title>Giant virus diversity and host interactions through global metagenomics.</title>
        <authorList>
            <person name="Schulz F."/>
            <person name="Roux S."/>
            <person name="Paez-Espino D."/>
            <person name="Jungbluth S."/>
            <person name="Walsh D.A."/>
            <person name="Denef V.J."/>
            <person name="McMahon K.D."/>
            <person name="Konstantinidis K.T."/>
            <person name="Eloe-Fadrosh E.A."/>
            <person name="Kyrpides N.C."/>
            <person name="Woyke T."/>
        </authorList>
    </citation>
    <scope>NUCLEOTIDE SEQUENCE</scope>
    <source>
        <strain evidence="3">GVMAG-M-3300027763-16</strain>
    </source>
</reference>
<dbReference type="SUPFAM" id="SSF49749">
    <property type="entry name" value="Group II dsDNA viruses VP"/>
    <property type="match status" value="2"/>
</dbReference>
<dbReference type="InterPro" id="IPR038519">
    <property type="entry name" value="MCP_C_sf"/>
</dbReference>
<dbReference type="Pfam" id="PF04451">
    <property type="entry name" value="Capsid_NCLDV"/>
    <property type="match status" value="1"/>
</dbReference>
<sequence length="427" mass="47790">MGGGLLQLVAYGAQDVYLTGNPQITFFKVVYRRHTNFAIEAIEQTPTGSNSLGSRVSFQITRNGDLIHRVYFYGVITASGTATDAVALVPNFGHKLLKTIELEIGGQRIDKHYSEWLYIWNELSLPIGKRDGYNVMVGANARNISTKLVVGENYELYVPLEFWFCRNVGLALPLIALQYHEVKINIEYESEALMKDTNAANYTFQEEIKTTGYTANNALAPLGTTVSLKLEKATLWVDYIFLDTDERRRFAQLSHEYLIEQLQFTGADSITSSGDSMKSIRMNFNHPCKELVWTIKNTGTNVYWNNYSTAGGGTSNDHLDSTNPVTNAKIMLNGNDRFATRKGDYFSLVQPYQHHENTPDKFHQGINVYSFALKPEEHQPSGTLNMSRIDTAVLSLSSSMTGIISIYAVNYNVLRILSGMGGLAYSN</sequence>
<dbReference type="InterPro" id="IPR016112">
    <property type="entry name" value="VP_dsDNA_II"/>
</dbReference>
<dbReference type="Gene3D" id="2.70.9.20">
    <property type="entry name" value="Major capsid protein Vp54"/>
    <property type="match status" value="1"/>
</dbReference>
<evidence type="ECO:0008006" key="4">
    <source>
        <dbReference type="Google" id="ProtNLM"/>
    </source>
</evidence>
<dbReference type="EMBL" id="MN740455">
    <property type="protein sequence ID" value="QHU27421.1"/>
    <property type="molecule type" value="Genomic_DNA"/>
</dbReference>
<dbReference type="Pfam" id="PF16903">
    <property type="entry name" value="Capsid_N"/>
    <property type="match status" value="1"/>
</dbReference>